<evidence type="ECO:0008006" key="7">
    <source>
        <dbReference type="Google" id="ProtNLM"/>
    </source>
</evidence>
<keyword evidence="2" id="KW-0732">Signal</keyword>
<dbReference type="EMBL" id="JAYDYQ010001087">
    <property type="protein sequence ID" value="KAK4491742.1"/>
    <property type="molecule type" value="Genomic_DNA"/>
</dbReference>
<evidence type="ECO:0000256" key="3">
    <source>
        <dbReference type="ARBA" id="ARBA00022761"/>
    </source>
</evidence>
<dbReference type="SUPFAM" id="SSF56784">
    <property type="entry name" value="HAD-like"/>
    <property type="match status" value="1"/>
</dbReference>
<dbReference type="InterPro" id="IPR023214">
    <property type="entry name" value="HAD_sf"/>
</dbReference>
<evidence type="ECO:0000313" key="5">
    <source>
        <dbReference type="EMBL" id="KAK4491742.1"/>
    </source>
</evidence>
<dbReference type="Pfam" id="PF03767">
    <property type="entry name" value="Acid_phosphat_B"/>
    <property type="match status" value="1"/>
</dbReference>
<evidence type="ECO:0000256" key="4">
    <source>
        <dbReference type="ARBA" id="ARBA00023180"/>
    </source>
</evidence>
<keyword evidence="4" id="KW-0325">Glycoprotein</keyword>
<reference evidence="5 6" key="1">
    <citation type="journal article" date="2023" name="bioRxiv">
        <title>Genome report: Whole genome sequence and annotation of Penstemon davidsonii.</title>
        <authorList>
            <person name="Ostevik K.L."/>
            <person name="Alabady M."/>
            <person name="Zhang M."/>
            <person name="Rausher M.D."/>
        </authorList>
    </citation>
    <scope>NUCLEOTIDE SEQUENCE [LARGE SCALE GENOMIC DNA]</scope>
    <source>
        <strain evidence="5">DNT005</strain>
        <tissue evidence="5">Whole leaf</tissue>
    </source>
</reference>
<evidence type="ECO:0000256" key="2">
    <source>
        <dbReference type="ARBA" id="ARBA00022729"/>
    </source>
</evidence>
<name>A0ABR0DR90_9LAMI</name>
<dbReference type="CDD" id="cd07535">
    <property type="entry name" value="HAD_VSP"/>
    <property type="match status" value="1"/>
</dbReference>
<proteinExistence type="predicted"/>
<sequence length="227" mass="25740">PAKTRPTSSGLNCQSWRLSVETRNFIDSKLVPKECAAYVRVYMQGTQYRRDCDMVADIAIQYAKTVKVGGDGKDIWVLDIDETALSNLPFYSRPEIAFGAKPYNWTTLGMWMKTGKAPAIPSVLRLYKELIAMRYKIVFMTGQPEIYKVTKISNLKNVGYTTWENIIFKSASDRGTPTKIFKSKKRKELEAQGYRIIGNVGDQWGDLMGDSTGKRTFKMPNPMYTVG</sequence>
<dbReference type="Proteomes" id="UP001291926">
    <property type="component" value="Unassembled WGS sequence"/>
</dbReference>
<dbReference type="Gene3D" id="3.40.50.1000">
    <property type="entry name" value="HAD superfamily/HAD-like"/>
    <property type="match status" value="1"/>
</dbReference>
<evidence type="ECO:0000256" key="1">
    <source>
        <dbReference type="ARBA" id="ARBA00002410"/>
    </source>
</evidence>
<protein>
    <recommendedName>
        <fullName evidence="7">Acid phosphatase 1</fullName>
    </recommendedName>
</protein>
<comment type="function">
    <text evidence="1">May function as somatic storage protein during early seedling development.</text>
</comment>
<organism evidence="5 6">
    <name type="scientific">Penstemon davidsonii</name>
    <dbReference type="NCBI Taxonomy" id="160366"/>
    <lineage>
        <taxon>Eukaryota</taxon>
        <taxon>Viridiplantae</taxon>
        <taxon>Streptophyta</taxon>
        <taxon>Embryophyta</taxon>
        <taxon>Tracheophyta</taxon>
        <taxon>Spermatophyta</taxon>
        <taxon>Magnoliopsida</taxon>
        <taxon>eudicotyledons</taxon>
        <taxon>Gunneridae</taxon>
        <taxon>Pentapetalae</taxon>
        <taxon>asterids</taxon>
        <taxon>lamiids</taxon>
        <taxon>Lamiales</taxon>
        <taxon>Plantaginaceae</taxon>
        <taxon>Cheloneae</taxon>
        <taxon>Penstemon</taxon>
    </lineage>
</organism>
<keyword evidence="3" id="KW-0758">Storage protein</keyword>
<dbReference type="InterPro" id="IPR005519">
    <property type="entry name" value="Acid_phosphat_B-like"/>
</dbReference>
<feature type="non-terminal residue" evidence="5">
    <location>
        <position position="1"/>
    </location>
</feature>
<evidence type="ECO:0000313" key="6">
    <source>
        <dbReference type="Proteomes" id="UP001291926"/>
    </source>
</evidence>
<dbReference type="PIRSF" id="PIRSF002674">
    <property type="entry name" value="VSP"/>
    <property type="match status" value="1"/>
</dbReference>
<accession>A0ABR0DR90</accession>
<keyword evidence="6" id="KW-1185">Reference proteome</keyword>
<dbReference type="InterPro" id="IPR036412">
    <property type="entry name" value="HAD-like_sf"/>
</dbReference>
<gene>
    <name evidence="5" type="ORF">RD792_002517</name>
</gene>
<dbReference type="PANTHER" id="PTHR31284:SF19">
    <property type="entry name" value="VEGETATIVE STORAGE PROTEIN 1-RELATED"/>
    <property type="match status" value="1"/>
</dbReference>
<comment type="caution">
    <text evidence="5">The sequence shown here is derived from an EMBL/GenBank/DDBJ whole genome shotgun (WGS) entry which is preliminary data.</text>
</comment>
<dbReference type="PANTHER" id="PTHR31284">
    <property type="entry name" value="ACID PHOSPHATASE-LIKE PROTEIN"/>
    <property type="match status" value="1"/>
</dbReference>
<dbReference type="InterPro" id="IPR014403">
    <property type="entry name" value="APS1/VSP"/>
</dbReference>